<keyword evidence="3" id="KW-1185">Reference proteome</keyword>
<dbReference type="InterPro" id="IPR004119">
    <property type="entry name" value="EcKL"/>
</dbReference>
<dbReference type="OrthoDB" id="190089at2759"/>
<feature type="domain" description="CHK kinase-like" evidence="1">
    <location>
        <begin position="168"/>
        <end position="362"/>
    </location>
</feature>
<proteinExistence type="predicted"/>
<dbReference type="SUPFAM" id="SSF56112">
    <property type="entry name" value="Protein kinase-like (PK-like)"/>
    <property type="match status" value="1"/>
</dbReference>
<dbReference type="EMBL" id="JADBJN010000002">
    <property type="protein sequence ID" value="KAG5676170.1"/>
    <property type="molecule type" value="Genomic_DNA"/>
</dbReference>
<evidence type="ECO:0000313" key="2">
    <source>
        <dbReference type="EMBL" id="KAG5676170.1"/>
    </source>
</evidence>
<dbReference type="InterPro" id="IPR015897">
    <property type="entry name" value="CHK_kinase-like"/>
</dbReference>
<dbReference type="SMART" id="SM00587">
    <property type="entry name" value="CHK"/>
    <property type="match status" value="1"/>
</dbReference>
<evidence type="ECO:0000313" key="3">
    <source>
        <dbReference type="Proteomes" id="UP001107558"/>
    </source>
</evidence>
<gene>
    <name evidence="2" type="ORF">PVAND_006019</name>
</gene>
<sequence>MTEVAVPIQEITPIVNGHEEISPITNGTATAIELPMAKQSEIVVTDYIRQSLDKVAIAEGFKNYTIDVDHGSSIGDGFIGIILKVTIQEHDSDHKLIVLAKIPPPNKARREAMGSMKFFEREIFIYNVMLPEFVEFQKEKKIPESMGFFNFPKVYFAEINEELDESIIIMEDLRQKDYKMWSKFDPVNYEHTKHIMTALGRLHALSFAMKAKKPELFEKYKKINDYFLDSFQDNNFKTFLEQSVVTASNSLDIADEKKKAKVLKLNENLFELLATCLDKETTEPFAVMNHGDCWVNNFLFHYTKRGVPDKIVLIDWQISRYCSPVIDLIYFFFICTDQQLRLKHFDEFLRIYHHSLKELLDHLGGDTMTQFPFTALLRHLKRFAKFGVVMAAMAVPMLQTKKEDIIDMDFMAEQMKEADPAVMEEIMRQYKEKGAENNASNNRMRGVLQDALRNGYL</sequence>
<name>A0A9J6C2C1_POLVA</name>
<comment type="caution">
    <text evidence="2">The sequence shown here is derived from an EMBL/GenBank/DDBJ whole genome shotgun (WGS) entry which is preliminary data.</text>
</comment>
<evidence type="ECO:0000259" key="1">
    <source>
        <dbReference type="SMART" id="SM00587"/>
    </source>
</evidence>
<dbReference type="AlphaFoldDB" id="A0A9J6C2C1"/>
<protein>
    <recommendedName>
        <fullName evidence="1">CHK kinase-like domain-containing protein</fullName>
    </recommendedName>
</protein>
<accession>A0A9J6C2C1</accession>
<dbReference type="Gene3D" id="3.90.1200.10">
    <property type="match status" value="1"/>
</dbReference>
<dbReference type="Proteomes" id="UP001107558">
    <property type="component" value="Chromosome 2"/>
</dbReference>
<dbReference type="Pfam" id="PF02958">
    <property type="entry name" value="EcKL"/>
    <property type="match status" value="1"/>
</dbReference>
<dbReference type="PANTHER" id="PTHR11012:SF54">
    <property type="entry name" value="CHK KINASE-LIKE DOMAIN-CONTAINING PROTEIN"/>
    <property type="match status" value="1"/>
</dbReference>
<dbReference type="InterPro" id="IPR011009">
    <property type="entry name" value="Kinase-like_dom_sf"/>
</dbReference>
<organism evidence="2 3">
    <name type="scientific">Polypedilum vanderplanki</name>
    <name type="common">Sleeping chironomid midge</name>
    <dbReference type="NCBI Taxonomy" id="319348"/>
    <lineage>
        <taxon>Eukaryota</taxon>
        <taxon>Metazoa</taxon>
        <taxon>Ecdysozoa</taxon>
        <taxon>Arthropoda</taxon>
        <taxon>Hexapoda</taxon>
        <taxon>Insecta</taxon>
        <taxon>Pterygota</taxon>
        <taxon>Neoptera</taxon>
        <taxon>Endopterygota</taxon>
        <taxon>Diptera</taxon>
        <taxon>Nematocera</taxon>
        <taxon>Chironomoidea</taxon>
        <taxon>Chironomidae</taxon>
        <taxon>Chironominae</taxon>
        <taxon>Polypedilum</taxon>
        <taxon>Polypedilum</taxon>
    </lineage>
</organism>
<dbReference type="PANTHER" id="PTHR11012">
    <property type="entry name" value="PROTEIN KINASE-LIKE DOMAIN-CONTAINING"/>
    <property type="match status" value="1"/>
</dbReference>
<reference evidence="2" key="1">
    <citation type="submission" date="2021-03" db="EMBL/GenBank/DDBJ databases">
        <title>Chromosome level genome of the anhydrobiotic midge Polypedilum vanderplanki.</title>
        <authorList>
            <person name="Yoshida Y."/>
            <person name="Kikawada T."/>
            <person name="Gusev O."/>
        </authorList>
    </citation>
    <scope>NUCLEOTIDE SEQUENCE</scope>
    <source>
        <strain evidence="2">NIAS01</strain>
        <tissue evidence="2">Whole body or cell culture</tissue>
    </source>
</reference>